<dbReference type="FunFam" id="3.40.630.30:FF:000016">
    <property type="entry name" value="nudix hydrolase 2"/>
    <property type="match status" value="1"/>
</dbReference>
<dbReference type="InterPro" id="IPR040618">
    <property type="entry name" value="Pre-Nudix"/>
</dbReference>
<dbReference type="SUPFAM" id="SSF55811">
    <property type="entry name" value="Nudix"/>
    <property type="match status" value="1"/>
</dbReference>
<dbReference type="InterPro" id="IPR020084">
    <property type="entry name" value="NUDIX_hydrolase_CS"/>
</dbReference>
<dbReference type="GO" id="GO:0051287">
    <property type="term" value="F:NAD binding"/>
    <property type="evidence" value="ECO:0007669"/>
    <property type="project" value="TreeGrafter"/>
</dbReference>
<keyword evidence="2" id="KW-0479">Metal-binding</keyword>
<dbReference type="FunFam" id="3.90.79.10:FF:000015">
    <property type="entry name" value="Nudix hydrolase 8"/>
    <property type="match status" value="1"/>
</dbReference>
<accession>A0A4P1RRK5</accession>
<evidence type="ECO:0000256" key="3">
    <source>
        <dbReference type="ARBA" id="ARBA00022801"/>
    </source>
</evidence>
<dbReference type="GO" id="GO:0047631">
    <property type="term" value="F:ADP-ribose diphosphatase activity"/>
    <property type="evidence" value="ECO:0007669"/>
    <property type="project" value="TreeGrafter"/>
</dbReference>
<dbReference type="PANTHER" id="PTHR13994">
    <property type="entry name" value="NUDIX HYDROLASE RELATED"/>
    <property type="match status" value="1"/>
</dbReference>
<dbReference type="InterPro" id="IPR015797">
    <property type="entry name" value="NUDIX_hydrolase-like_dom_sf"/>
</dbReference>
<dbReference type="OrthoDB" id="447842at2759"/>
<dbReference type="GO" id="GO:0046872">
    <property type="term" value="F:metal ion binding"/>
    <property type="evidence" value="ECO:0007669"/>
    <property type="project" value="UniProtKB-KW"/>
</dbReference>
<protein>
    <recommendedName>
        <fullName evidence="4">Nudix hydrolase domain-containing protein</fullName>
    </recommendedName>
</protein>
<dbReference type="PROSITE" id="PS00893">
    <property type="entry name" value="NUDIX_BOX"/>
    <property type="match status" value="1"/>
</dbReference>
<evidence type="ECO:0000313" key="6">
    <source>
        <dbReference type="Proteomes" id="UP000188354"/>
    </source>
</evidence>
<keyword evidence="3" id="KW-0378">Hydrolase</keyword>
<dbReference type="Proteomes" id="UP000188354">
    <property type="component" value="Chromosome LG02"/>
</dbReference>
<name>A0A4P1RRK5_LUPAN</name>
<organism evidence="5 6">
    <name type="scientific">Lupinus angustifolius</name>
    <name type="common">Narrow-leaved blue lupine</name>
    <dbReference type="NCBI Taxonomy" id="3871"/>
    <lineage>
        <taxon>Eukaryota</taxon>
        <taxon>Viridiplantae</taxon>
        <taxon>Streptophyta</taxon>
        <taxon>Embryophyta</taxon>
        <taxon>Tracheophyta</taxon>
        <taxon>Spermatophyta</taxon>
        <taxon>Magnoliopsida</taxon>
        <taxon>eudicotyledons</taxon>
        <taxon>Gunneridae</taxon>
        <taxon>Pentapetalae</taxon>
        <taxon>rosids</taxon>
        <taxon>fabids</taxon>
        <taxon>Fabales</taxon>
        <taxon>Fabaceae</taxon>
        <taxon>Papilionoideae</taxon>
        <taxon>50 kb inversion clade</taxon>
        <taxon>genistoids sensu lato</taxon>
        <taxon>core genistoids</taxon>
        <taxon>Genisteae</taxon>
        <taxon>Lupinus</taxon>
    </lineage>
</organism>
<dbReference type="Pfam" id="PF18290">
    <property type="entry name" value="Nudix_hydro"/>
    <property type="match status" value="1"/>
</dbReference>
<evidence type="ECO:0000256" key="1">
    <source>
        <dbReference type="ARBA" id="ARBA00005582"/>
    </source>
</evidence>
<dbReference type="CDD" id="cd04670">
    <property type="entry name" value="NUDIX_ASFGF2_Nudt6"/>
    <property type="match status" value="1"/>
</dbReference>
<dbReference type="Gene3D" id="3.40.630.30">
    <property type="match status" value="1"/>
</dbReference>
<dbReference type="GO" id="GO:0035529">
    <property type="term" value="F:NADH pyrophosphatase activity"/>
    <property type="evidence" value="ECO:0007669"/>
    <property type="project" value="TreeGrafter"/>
</dbReference>
<dbReference type="PANTHER" id="PTHR13994:SF26">
    <property type="entry name" value="NUDIX HYDROLASE 5-RELATED"/>
    <property type="match status" value="1"/>
</dbReference>
<dbReference type="PRINTS" id="PR01356">
    <property type="entry name" value="GFGPROTEIN"/>
</dbReference>
<comment type="similarity">
    <text evidence="1">Belongs to the Nudix hydrolase family.</text>
</comment>
<reference evidence="5 6" key="1">
    <citation type="journal article" date="2017" name="Plant Biotechnol. J.">
        <title>A comprehensive draft genome sequence for lupin (Lupinus angustifolius), an emerging health food: insights into plant-microbe interactions and legume evolution.</title>
        <authorList>
            <person name="Hane J.K."/>
            <person name="Ming Y."/>
            <person name="Kamphuis L.G."/>
            <person name="Nelson M.N."/>
            <person name="Garg G."/>
            <person name="Atkins C.A."/>
            <person name="Bayer P.E."/>
            <person name="Bravo A."/>
            <person name="Bringans S."/>
            <person name="Cannon S."/>
            <person name="Edwards D."/>
            <person name="Foley R."/>
            <person name="Gao L.L."/>
            <person name="Harrison M.J."/>
            <person name="Huang W."/>
            <person name="Hurgobin B."/>
            <person name="Li S."/>
            <person name="Liu C.W."/>
            <person name="McGrath A."/>
            <person name="Morahan G."/>
            <person name="Murray J."/>
            <person name="Weller J."/>
            <person name="Jian J."/>
            <person name="Singh K.B."/>
        </authorList>
    </citation>
    <scope>NUCLEOTIDE SEQUENCE [LARGE SCALE GENOMIC DNA]</scope>
    <source>
        <strain evidence="6">cv. Tanjil</strain>
        <tissue evidence="5">Whole plant</tissue>
    </source>
</reference>
<dbReference type="AlphaFoldDB" id="A0A4P1RRK5"/>
<feature type="domain" description="Nudix hydrolase" evidence="4">
    <location>
        <begin position="102"/>
        <end position="229"/>
    </location>
</feature>
<evidence type="ECO:0000313" key="5">
    <source>
        <dbReference type="EMBL" id="OIW16448.1"/>
    </source>
</evidence>
<dbReference type="Gramene" id="OIW16448">
    <property type="protein sequence ID" value="OIW16448"/>
    <property type="gene ID" value="TanjilG_19164"/>
</dbReference>
<dbReference type="Gene3D" id="3.90.79.10">
    <property type="entry name" value="Nucleoside Triphosphate Pyrophosphohydrolase"/>
    <property type="match status" value="1"/>
</dbReference>
<dbReference type="Pfam" id="PF00293">
    <property type="entry name" value="NUDIX"/>
    <property type="match status" value="1"/>
</dbReference>
<dbReference type="PROSITE" id="PS51462">
    <property type="entry name" value="NUDIX"/>
    <property type="match status" value="1"/>
</dbReference>
<sequence length="274" mass="31160">MEEDGSIELLSAEEDKHGGVTVNIDDPHPIHPLIFASSLKASLSNWTQQGKKGVWIKLHIQHSNLVDSAVKAGFRYHHAEPHYLMLVYWIPDIPDHLPANASHRVGVGAFVTNTKREEKDGKFKGTGVWKMPTGVVNEGEDICAAAIREVKEETGVETEFVEILAFRQSHKSFFEKSDLFFVCMLQPHSFDIQSQDSEILATQWMPIEEYARQDFMQKNQLFDYIAKICLSKLDGEYSGFCRVLTTTSSGKRTYLYYNNDDDWHLSASKEEQGN</sequence>
<dbReference type="EMBL" id="CM007362">
    <property type="protein sequence ID" value="OIW16448.1"/>
    <property type="molecule type" value="Genomic_DNA"/>
</dbReference>
<gene>
    <name evidence="5" type="ORF">TanjilG_19164</name>
</gene>
<evidence type="ECO:0000259" key="4">
    <source>
        <dbReference type="PROSITE" id="PS51462"/>
    </source>
</evidence>
<dbReference type="InterPro" id="IPR003293">
    <property type="entry name" value="Nudix_hydrolase6-like"/>
</dbReference>
<dbReference type="InterPro" id="IPR000086">
    <property type="entry name" value="NUDIX_hydrolase_dom"/>
</dbReference>
<proteinExistence type="inferred from homology"/>
<dbReference type="STRING" id="3871.A0A4P1RRK5"/>
<keyword evidence="6" id="KW-1185">Reference proteome</keyword>
<evidence type="ECO:0000256" key="2">
    <source>
        <dbReference type="ARBA" id="ARBA00022723"/>
    </source>
</evidence>